<protein>
    <recommendedName>
        <fullName evidence="3">Lipoprotein</fullName>
    </recommendedName>
</protein>
<proteinExistence type="predicted"/>
<organism evidence="1 2">
    <name type="scientific">Flavivirga aquatica</name>
    <dbReference type="NCBI Taxonomy" id="1849968"/>
    <lineage>
        <taxon>Bacteria</taxon>
        <taxon>Pseudomonadati</taxon>
        <taxon>Bacteroidota</taxon>
        <taxon>Flavobacteriia</taxon>
        <taxon>Flavobacteriales</taxon>
        <taxon>Flavobacteriaceae</taxon>
        <taxon>Flavivirga</taxon>
    </lineage>
</organism>
<evidence type="ECO:0000313" key="2">
    <source>
        <dbReference type="Proteomes" id="UP000095713"/>
    </source>
</evidence>
<dbReference type="RefSeq" id="WP_069830068.1">
    <property type="nucleotide sequence ID" value="NZ_MDJD01000034.1"/>
</dbReference>
<keyword evidence="2" id="KW-1185">Reference proteome</keyword>
<evidence type="ECO:0000313" key="1">
    <source>
        <dbReference type="EMBL" id="OEK08561.1"/>
    </source>
</evidence>
<reference evidence="1 2" key="1">
    <citation type="submission" date="2016-05" db="EMBL/GenBank/DDBJ databases">
        <title>Draft Genome Sequence of Algibacter sp. Strain SK-16 Isolated from the Surface Water of Aburatsubo Inlet.</title>
        <authorList>
            <person name="Wong S.-K."/>
            <person name="Yoshizawa S."/>
            <person name="Nakajima Y."/>
            <person name="Ogura Y."/>
            <person name="Tetsuya H."/>
            <person name="Hamasaki K."/>
        </authorList>
    </citation>
    <scope>NUCLEOTIDE SEQUENCE [LARGE SCALE GENOMIC DNA]</scope>
    <source>
        <strain evidence="1 2">SK-16</strain>
    </source>
</reference>
<dbReference type="Proteomes" id="UP000095713">
    <property type="component" value="Unassembled WGS sequence"/>
</dbReference>
<accession>A0A1E5TB26</accession>
<evidence type="ECO:0008006" key="3">
    <source>
        <dbReference type="Google" id="ProtNLM"/>
    </source>
</evidence>
<comment type="caution">
    <text evidence="1">The sequence shown here is derived from an EMBL/GenBank/DDBJ whole genome shotgun (WGS) entry which is preliminary data.</text>
</comment>
<dbReference type="STRING" id="1849968.A8C32_03680"/>
<name>A0A1E5TB26_9FLAO</name>
<sequence length="197" mass="22979">MIHTNTKILLIMFMSVLSCKNTSHNARKNFIENTQSSVLLTGDSLISDKHFIEKIDSTCLITNGYYGRTDAEIKNYKKKCAYYEIKFSYEELNPIENKVIQNFGDIDYIINSSSKASDADDFTIKNLILKKNNVITDSIRVYSYENYIEALAQKNEYFYLKDNYLWVLKFNEDEDGINVENWSKYKIDNMGKIVSLE</sequence>
<gene>
    <name evidence="1" type="ORF">A8C32_03680</name>
</gene>
<dbReference type="EMBL" id="MDJD01000034">
    <property type="protein sequence ID" value="OEK08561.1"/>
    <property type="molecule type" value="Genomic_DNA"/>
</dbReference>
<dbReference type="PROSITE" id="PS51257">
    <property type="entry name" value="PROKAR_LIPOPROTEIN"/>
    <property type="match status" value="1"/>
</dbReference>
<dbReference type="OrthoDB" id="7065421at2"/>
<dbReference type="AlphaFoldDB" id="A0A1E5TB26"/>